<keyword evidence="4" id="KW-0378">Hydrolase</keyword>
<dbReference type="SUPFAM" id="SSF47090">
    <property type="entry name" value="PGBD-like"/>
    <property type="match status" value="1"/>
</dbReference>
<dbReference type="Gene3D" id="3.40.80.10">
    <property type="entry name" value="Peptidoglycan recognition protein-like"/>
    <property type="match status" value="1"/>
</dbReference>
<accession>A0A5C1NGV8</accession>
<gene>
    <name evidence="8" type="ORF">E4T21_07635</name>
</gene>
<dbReference type="CDD" id="cd06583">
    <property type="entry name" value="PGRP"/>
    <property type="match status" value="1"/>
</dbReference>
<sequence length="330" mass="37159">MTSGTSPHKALVLQKTSVLQKTLVHGAILLLAVLSLALLLAGCARNKVPHEFHDKARPAVEQRDGYIVDHRHPAQGHSSRIHFLVLHYTDENQADSLRILTGPHVSSHYLVTLPTRHLQDQPVILQLVDESRRAWHAGDSRWGQRSRLNDTSIGIEIVNTGPNHPWVGSHAPDTTPPGLEWMPYPDKQIDALIALSRDIIKRHHIPPQHVLAHSDIAPERKLDPGPAFPWKRLHDAGIGAWPEPERVDHYRARFTAAPIDLATLQRALVAWGYTLDISGELDDTTRATLRAFQMHFRPTDYRGLPDAETSAILWALLERYQDDAWQELDS</sequence>
<dbReference type="InterPro" id="IPR002477">
    <property type="entry name" value="Peptidoglycan-bd-like"/>
</dbReference>
<dbReference type="GO" id="GO:0071555">
    <property type="term" value="P:cell wall organization"/>
    <property type="evidence" value="ECO:0007669"/>
    <property type="project" value="UniProtKB-KW"/>
</dbReference>
<keyword evidence="6" id="KW-0812">Transmembrane</keyword>
<evidence type="ECO:0000256" key="5">
    <source>
        <dbReference type="ARBA" id="ARBA00023316"/>
    </source>
</evidence>
<dbReference type="InterPro" id="IPR036505">
    <property type="entry name" value="Amidase/PGRP_sf"/>
</dbReference>
<comment type="catalytic activity">
    <reaction evidence="1">
        <text>Hydrolyzes the link between N-acetylmuramoyl residues and L-amino acid residues in certain cell-wall glycopeptides.</text>
        <dbReference type="EC" id="3.5.1.28"/>
    </reaction>
</comment>
<evidence type="ECO:0000256" key="1">
    <source>
        <dbReference type="ARBA" id="ARBA00001561"/>
    </source>
</evidence>
<evidence type="ECO:0000256" key="3">
    <source>
        <dbReference type="ARBA" id="ARBA00011901"/>
    </source>
</evidence>
<dbReference type="Pfam" id="PF01471">
    <property type="entry name" value="PG_binding_1"/>
    <property type="match status" value="1"/>
</dbReference>
<organism evidence="8 9">
    <name type="scientific">Halomonas binhaiensis</name>
    <dbReference type="NCBI Taxonomy" id="2562282"/>
    <lineage>
        <taxon>Bacteria</taxon>
        <taxon>Pseudomonadati</taxon>
        <taxon>Pseudomonadota</taxon>
        <taxon>Gammaproteobacteria</taxon>
        <taxon>Oceanospirillales</taxon>
        <taxon>Halomonadaceae</taxon>
        <taxon>Halomonas</taxon>
    </lineage>
</organism>
<keyword evidence="5" id="KW-0961">Cell wall biogenesis/degradation</keyword>
<dbReference type="Pfam" id="PF01510">
    <property type="entry name" value="Amidase_2"/>
    <property type="match status" value="1"/>
</dbReference>
<dbReference type="GO" id="GO:0009253">
    <property type="term" value="P:peptidoglycan catabolic process"/>
    <property type="evidence" value="ECO:0007669"/>
    <property type="project" value="InterPro"/>
</dbReference>
<feature type="transmembrane region" description="Helical" evidence="6">
    <location>
        <begin position="23"/>
        <end position="44"/>
    </location>
</feature>
<dbReference type="GO" id="GO:0009254">
    <property type="term" value="P:peptidoglycan turnover"/>
    <property type="evidence" value="ECO:0007669"/>
    <property type="project" value="TreeGrafter"/>
</dbReference>
<dbReference type="EC" id="3.5.1.28" evidence="3"/>
<dbReference type="Gene3D" id="1.10.101.10">
    <property type="entry name" value="PGBD-like superfamily/PGBD"/>
    <property type="match status" value="1"/>
</dbReference>
<evidence type="ECO:0000256" key="6">
    <source>
        <dbReference type="SAM" id="Phobius"/>
    </source>
</evidence>
<keyword evidence="6" id="KW-0472">Membrane</keyword>
<dbReference type="GO" id="GO:0019867">
    <property type="term" value="C:outer membrane"/>
    <property type="evidence" value="ECO:0007669"/>
    <property type="project" value="TreeGrafter"/>
</dbReference>
<dbReference type="FunFam" id="3.40.80.10:FF:000003">
    <property type="entry name" value="N-acetylmuramoyl-L-alanine amidase"/>
    <property type="match status" value="1"/>
</dbReference>
<dbReference type="InterPro" id="IPR036366">
    <property type="entry name" value="PGBDSf"/>
</dbReference>
<dbReference type="PANTHER" id="PTHR30417:SF1">
    <property type="entry name" value="N-ACETYLMURAMOYL-L-ALANINE AMIDASE AMID"/>
    <property type="match status" value="1"/>
</dbReference>
<proteinExistence type="inferred from homology"/>
<evidence type="ECO:0000313" key="9">
    <source>
        <dbReference type="Proteomes" id="UP000324285"/>
    </source>
</evidence>
<feature type="domain" description="N-acetylmuramoyl-L-alanine amidase" evidence="7">
    <location>
        <begin position="70"/>
        <end position="225"/>
    </location>
</feature>
<dbReference type="SUPFAM" id="SSF55846">
    <property type="entry name" value="N-acetylmuramoyl-L-alanine amidase-like"/>
    <property type="match status" value="1"/>
</dbReference>
<protein>
    <recommendedName>
        <fullName evidence="3">N-acetylmuramoyl-L-alanine amidase</fullName>
        <ecNumber evidence="3">3.5.1.28</ecNumber>
    </recommendedName>
</protein>
<dbReference type="AlphaFoldDB" id="A0A5C1NGV8"/>
<evidence type="ECO:0000313" key="8">
    <source>
        <dbReference type="EMBL" id="QEM81427.1"/>
    </source>
</evidence>
<reference evidence="8" key="1">
    <citation type="submission" date="2021-02" db="EMBL/GenBank/DDBJ databases">
        <title>Strain Y2R2, a novel species of the genus Halomonas.</title>
        <authorList>
            <person name="Huang H."/>
        </authorList>
    </citation>
    <scope>NUCLEOTIDE SEQUENCE</scope>
    <source>
        <strain evidence="8">Y2R2</strain>
    </source>
</reference>
<keyword evidence="9" id="KW-1185">Reference proteome</keyword>
<dbReference type="InterPro" id="IPR036365">
    <property type="entry name" value="PGBD-like_sf"/>
</dbReference>
<evidence type="ECO:0000256" key="4">
    <source>
        <dbReference type="ARBA" id="ARBA00022801"/>
    </source>
</evidence>
<dbReference type="OrthoDB" id="9794842at2"/>
<dbReference type="Proteomes" id="UP000324285">
    <property type="component" value="Chromosome"/>
</dbReference>
<dbReference type="GO" id="GO:0008745">
    <property type="term" value="F:N-acetylmuramoyl-L-alanine amidase activity"/>
    <property type="evidence" value="ECO:0007669"/>
    <property type="project" value="UniProtKB-EC"/>
</dbReference>
<dbReference type="KEGG" id="hbh:E4T21_07635"/>
<keyword evidence="6" id="KW-1133">Transmembrane helix</keyword>
<dbReference type="InterPro" id="IPR002502">
    <property type="entry name" value="Amidase_domain"/>
</dbReference>
<evidence type="ECO:0000259" key="7">
    <source>
        <dbReference type="SMART" id="SM00644"/>
    </source>
</evidence>
<evidence type="ECO:0000256" key="2">
    <source>
        <dbReference type="ARBA" id="ARBA00007553"/>
    </source>
</evidence>
<dbReference type="SMART" id="SM00644">
    <property type="entry name" value="Ami_2"/>
    <property type="match status" value="1"/>
</dbReference>
<dbReference type="EMBL" id="CP038437">
    <property type="protein sequence ID" value="QEM81427.1"/>
    <property type="molecule type" value="Genomic_DNA"/>
</dbReference>
<comment type="similarity">
    <text evidence="2">Belongs to the N-acetylmuramoyl-L-alanine amidase 2 family.</text>
</comment>
<dbReference type="PANTHER" id="PTHR30417">
    <property type="entry name" value="N-ACETYLMURAMOYL-L-ALANINE AMIDASE AMID"/>
    <property type="match status" value="1"/>
</dbReference>
<dbReference type="InterPro" id="IPR051206">
    <property type="entry name" value="NAMLAA_amidase_2"/>
</dbReference>
<name>A0A5C1NGV8_9GAMM</name>